<dbReference type="InterPro" id="IPR036259">
    <property type="entry name" value="MFS_trans_sf"/>
</dbReference>
<keyword evidence="9" id="KW-1185">Reference proteome</keyword>
<feature type="transmembrane region" description="Helical" evidence="6">
    <location>
        <begin position="401"/>
        <end position="423"/>
    </location>
</feature>
<sequence>MPTDGGVATARKPSIWQAFSQPAAWTLCVLGFSSGLPFLLVSVTLSLWLKESGIALKDVTMIASAGMSYAFKFVWAPLLDHWKLRLFTRLGQRRGWLLLAQLGVIVGLLAMAALTPYRLPLFVAATLFVAFMGATFDIALDAYRIEIAPPSAQGALVATYALGYRLGLLVSGALALILSDHIAWPKIYGLMAVILAMPVITTLTMREPEVQRLSPSSWREAMRESVIDPFVDFFRRYSWVVAGLTLLFILLFKLPEQSIGTIFNPFMRDMGFSKTEIGAVTKIYGVWIGIAGAFLGGAAVARWGAWRSLGVCIVLGAVSNLLYVLLIHHQGRLAMLTLAISGQNFFEGMLGPPTVAFLSLLVNRQHTATQYALLSSLVNLPGKVLGFFAGSIVVVSGYGSYFVITVFSVLPSMLLFACLWRYFDPVAAPSNQEGA</sequence>
<evidence type="ECO:0000256" key="1">
    <source>
        <dbReference type="ARBA" id="ARBA00004141"/>
    </source>
</evidence>
<dbReference type="PROSITE" id="PS50850">
    <property type="entry name" value="MFS"/>
    <property type="match status" value="1"/>
</dbReference>
<reference evidence="9" key="1">
    <citation type="journal article" date="2019" name="Int. J. Syst. Evol. Microbiol.">
        <title>The Global Catalogue of Microorganisms (GCM) 10K type strain sequencing project: providing services to taxonomists for standard genome sequencing and annotation.</title>
        <authorList>
            <consortium name="The Broad Institute Genomics Platform"/>
            <consortium name="The Broad Institute Genome Sequencing Center for Infectious Disease"/>
            <person name="Wu L."/>
            <person name="Ma J."/>
        </authorList>
    </citation>
    <scope>NUCLEOTIDE SEQUENCE [LARGE SCALE GENOMIC DNA]</scope>
    <source>
        <strain evidence="9">NBRC 111981</strain>
    </source>
</reference>
<dbReference type="InterPro" id="IPR004752">
    <property type="entry name" value="AmpG_permease/AT-1"/>
</dbReference>
<dbReference type="EMBL" id="BSOA01000030">
    <property type="protein sequence ID" value="GLQ89204.1"/>
    <property type="molecule type" value="Genomic_DNA"/>
</dbReference>
<feature type="transmembrane region" description="Helical" evidence="6">
    <location>
        <begin position="371"/>
        <end position="394"/>
    </location>
</feature>
<feature type="transmembrane region" description="Helical" evidence="6">
    <location>
        <begin position="277"/>
        <end position="299"/>
    </location>
</feature>
<evidence type="ECO:0000313" key="8">
    <source>
        <dbReference type="EMBL" id="GLQ89204.1"/>
    </source>
</evidence>
<comment type="subcellular location">
    <subcellularLocation>
        <location evidence="1">Membrane</location>
        <topology evidence="1">Multi-pass membrane protein</topology>
    </subcellularLocation>
</comment>
<accession>A0ABQ5XC33</accession>
<proteinExistence type="predicted"/>
<name>A0ABQ5XC33_9GAMM</name>
<evidence type="ECO:0000256" key="4">
    <source>
        <dbReference type="ARBA" id="ARBA00022989"/>
    </source>
</evidence>
<keyword evidence="3 6" id="KW-0812">Transmembrane</keyword>
<dbReference type="RefSeq" id="WP_284332640.1">
    <property type="nucleotide sequence ID" value="NZ_BSOA01000030.1"/>
</dbReference>
<evidence type="ECO:0000256" key="2">
    <source>
        <dbReference type="ARBA" id="ARBA00022448"/>
    </source>
</evidence>
<feature type="transmembrane region" description="Helical" evidence="6">
    <location>
        <begin position="121"/>
        <end position="143"/>
    </location>
</feature>
<evidence type="ECO:0000256" key="5">
    <source>
        <dbReference type="ARBA" id="ARBA00023136"/>
    </source>
</evidence>
<organism evidence="8 9">
    <name type="scientific">Dyella flagellata</name>
    <dbReference type="NCBI Taxonomy" id="1867833"/>
    <lineage>
        <taxon>Bacteria</taxon>
        <taxon>Pseudomonadati</taxon>
        <taxon>Pseudomonadota</taxon>
        <taxon>Gammaproteobacteria</taxon>
        <taxon>Lysobacterales</taxon>
        <taxon>Rhodanobacteraceae</taxon>
        <taxon>Dyella</taxon>
    </lineage>
</organism>
<comment type="caution">
    <text evidence="8">The sequence shown here is derived from an EMBL/GenBank/DDBJ whole genome shotgun (WGS) entry which is preliminary data.</text>
</comment>
<dbReference type="InterPro" id="IPR020846">
    <property type="entry name" value="MFS_dom"/>
</dbReference>
<feature type="transmembrane region" description="Helical" evidence="6">
    <location>
        <begin position="237"/>
        <end position="256"/>
    </location>
</feature>
<evidence type="ECO:0000313" key="9">
    <source>
        <dbReference type="Proteomes" id="UP001156627"/>
    </source>
</evidence>
<dbReference type="Gene3D" id="1.20.1250.20">
    <property type="entry name" value="MFS general substrate transporter like domains"/>
    <property type="match status" value="2"/>
</dbReference>
<feature type="transmembrane region" description="Helical" evidence="6">
    <location>
        <begin position="23"/>
        <end position="47"/>
    </location>
</feature>
<feature type="transmembrane region" description="Helical" evidence="6">
    <location>
        <begin position="155"/>
        <end position="178"/>
    </location>
</feature>
<evidence type="ECO:0000256" key="6">
    <source>
        <dbReference type="SAM" id="Phobius"/>
    </source>
</evidence>
<protein>
    <submittedName>
        <fullName evidence="8">MFS transporter</fullName>
    </submittedName>
</protein>
<feature type="domain" description="Major facilitator superfamily (MFS) profile" evidence="7">
    <location>
        <begin position="23"/>
        <end position="423"/>
    </location>
</feature>
<feature type="transmembrane region" description="Helical" evidence="6">
    <location>
        <begin position="96"/>
        <end position="114"/>
    </location>
</feature>
<dbReference type="Pfam" id="PF07690">
    <property type="entry name" value="MFS_1"/>
    <property type="match status" value="2"/>
</dbReference>
<keyword evidence="4 6" id="KW-1133">Transmembrane helix</keyword>
<feature type="transmembrane region" description="Helical" evidence="6">
    <location>
        <begin position="187"/>
        <end position="205"/>
    </location>
</feature>
<evidence type="ECO:0000256" key="3">
    <source>
        <dbReference type="ARBA" id="ARBA00022692"/>
    </source>
</evidence>
<dbReference type="InterPro" id="IPR011701">
    <property type="entry name" value="MFS"/>
</dbReference>
<keyword evidence="5 6" id="KW-0472">Membrane</keyword>
<dbReference type="Proteomes" id="UP001156627">
    <property type="component" value="Unassembled WGS sequence"/>
</dbReference>
<dbReference type="PANTHER" id="PTHR12778:SF10">
    <property type="entry name" value="MAJOR FACILITATOR SUPERFAMILY DOMAIN-CONTAINING PROTEIN 3"/>
    <property type="match status" value="1"/>
</dbReference>
<feature type="transmembrane region" description="Helical" evidence="6">
    <location>
        <begin position="305"/>
        <end position="326"/>
    </location>
</feature>
<gene>
    <name evidence="8" type="primary">ampG</name>
    <name evidence="8" type="ORF">GCM10007898_27760</name>
</gene>
<evidence type="ECO:0000259" key="7">
    <source>
        <dbReference type="PROSITE" id="PS50850"/>
    </source>
</evidence>
<keyword evidence="2" id="KW-0813">Transport</keyword>
<dbReference type="NCBIfam" id="TIGR00901">
    <property type="entry name" value="2A0125"/>
    <property type="match status" value="1"/>
</dbReference>
<dbReference type="SUPFAM" id="SSF103473">
    <property type="entry name" value="MFS general substrate transporter"/>
    <property type="match status" value="1"/>
</dbReference>
<dbReference type="PANTHER" id="PTHR12778">
    <property type="entry name" value="SOLUTE CARRIER FAMILY 33 ACETYL-COA TRANSPORTER -RELATED"/>
    <property type="match status" value="1"/>
</dbReference>